<dbReference type="SMART" id="SM00849">
    <property type="entry name" value="Lactamase_B"/>
    <property type="match status" value="1"/>
</dbReference>
<dbReference type="CDD" id="cd16272">
    <property type="entry name" value="RNaseZ_MBL-fold"/>
    <property type="match status" value="1"/>
</dbReference>
<evidence type="ECO:0000313" key="3">
    <source>
        <dbReference type="EMBL" id="HGT97833.1"/>
    </source>
</evidence>
<dbReference type="PANTHER" id="PTHR46018">
    <property type="entry name" value="ZINC PHOSPHODIESTERASE ELAC PROTEIN 1"/>
    <property type="match status" value="1"/>
</dbReference>
<dbReference type="InterPro" id="IPR001279">
    <property type="entry name" value="Metallo-B-lactamas"/>
</dbReference>
<dbReference type="Gene3D" id="3.60.15.10">
    <property type="entry name" value="Ribonuclease Z/Hydroxyacylglutathione hydrolase-like"/>
    <property type="match status" value="1"/>
</dbReference>
<accession>A0A7J3MWD1</accession>
<evidence type="ECO:0000259" key="1">
    <source>
        <dbReference type="SMART" id="SM00849"/>
    </source>
</evidence>
<dbReference type="EMBL" id="DTAU01000111">
    <property type="protein sequence ID" value="HFQ79186.1"/>
    <property type="molecule type" value="Genomic_DNA"/>
</dbReference>
<dbReference type="AlphaFoldDB" id="A0A7J3MWD1"/>
<feature type="domain" description="Metallo-beta-lactamase" evidence="1">
    <location>
        <begin position="19"/>
        <end position="214"/>
    </location>
</feature>
<protein>
    <submittedName>
        <fullName evidence="3">Ribonuclease Z</fullName>
    </submittedName>
</protein>
<gene>
    <name evidence="2" type="ORF">ENT99_05750</name>
    <name evidence="3" type="ORF">ENU64_00190</name>
</gene>
<dbReference type="EMBL" id="DTDH01000005">
    <property type="protein sequence ID" value="HGT97833.1"/>
    <property type="molecule type" value="Genomic_DNA"/>
</dbReference>
<evidence type="ECO:0000313" key="2">
    <source>
        <dbReference type="EMBL" id="HFQ79186.1"/>
    </source>
</evidence>
<name>A0A7J3MWD1_9CREN</name>
<reference evidence="3" key="1">
    <citation type="journal article" date="2020" name="mSystems">
        <title>Genome- and Community-Level Interaction Insights into Carbon Utilization and Element Cycling Functions of Hydrothermarchaeota in Hydrothermal Sediment.</title>
        <authorList>
            <person name="Zhou Z."/>
            <person name="Liu Y."/>
            <person name="Xu W."/>
            <person name="Pan J."/>
            <person name="Luo Z.H."/>
            <person name="Li M."/>
        </authorList>
    </citation>
    <scope>NUCLEOTIDE SEQUENCE [LARGE SCALE GENOMIC DNA]</scope>
    <source>
        <strain evidence="2">SpSt-629</strain>
        <strain evidence="3">SpSt-688</strain>
    </source>
</reference>
<comment type="caution">
    <text evidence="3">The sequence shown here is derived from an EMBL/GenBank/DDBJ whole genome shotgun (WGS) entry which is preliminary data.</text>
</comment>
<organism evidence="3">
    <name type="scientific">Ignisphaera aggregans</name>
    <dbReference type="NCBI Taxonomy" id="334771"/>
    <lineage>
        <taxon>Archaea</taxon>
        <taxon>Thermoproteota</taxon>
        <taxon>Thermoprotei</taxon>
        <taxon>Desulfurococcales</taxon>
        <taxon>Desulfurococcaceae</taxon>
        <taxon>Ignisphaera</taxon>
    </lineage>
</organism>
<dbReference type="Pfam" id="PF23023">
    <property type="entry name" value="Anti-Pycsar_Apyc1"/>
    <property type="match status" value="1"/>
</dbReference>
<dbReference type="InterPro" id="IPR036866">
    <property type="entry name" value="RibonucZ/Hydroxyglut_hydro"/>
</dbReference>
<dbReference type="PANTHER" id="PTHR46018:SF2">
    <property type="entry name" value="ZINC PHOSPHODIESTERASE ELAC PROTEIN 1"/>
    <property type="match status" value="1"/>
</dbReference>
<dbReference type="GO" id="GO:0042781">
    <property type="term" value="F:3'-tRNA processing endoribonuclease activity"/>
    <property type="evidence" value="ECO:0007669"/>
    <property type="project" value="TreeGrafter"/>
</dbReference>
<dbReference type="SUPFAM" id="SSF56281">
    <property type="entry name" value="Metallo-hydrolase/oxidoreductase"/>
    <property type="match status" value="1"/>
</dbReference>
<proteinExistence type="predicted"/>
<sequence>MVHVVFLGVGGWISEPFLGYTSLIIESGDKRILIEAGEGTYRSLRQCGYDITDIDLIAITHKHGDHILGIPTLVLMALHKGRKNIEIISIYDVIESLKMLFNSVGMGYLVDYVKFTEIRPGDSVHRYQFVLNSIEALHTVQAISIKVNVDNKCIAFSGDTIYNPLLIDFVKNCDVLIHEVSSYSDVVHNYGHSSYRDAIHLASKAGIKILVPIHFYRLPLPIDLSLFENIEEMQIFVPSPCTVLEL</sequence>